<reference evidence="3 4" key="1">
    <citation type="submission" date="2019-07" db="EMBL/GenBank/DDBJ databases">
        <title>Genome sequencing of lignin-degrading bacterial isolates.</title>
        <authorList>
            <person name="Gladden J."/>
        </authorList>
    </citation>
    <scope>NUCLEOTIDE SEQUENCE [LARGE SCALE GENOMIC DNA]</scope>
    <source>
        <strain evidence="3 4">J11</strain>
    </source>
</reference>
<evidence type="ECO:0000313" key="4">
    <source>
        <dbReference type="Proteomes" id="UP000318141"/>
    </source>
</evidence>
<dbReference type="AlphaFoldDB" id="A0A562B0G3"/>
<dbReference type="OrthoDB" id="9811006at2"/>
<dbReference type="PANTHER" id="PTHR34406">
    <property type="entry name" value="PROTEIN YCEI"/>
    <property type="match status" value="1"/>
</dbReference>
<feature type="chain" id="PRO_5022012387" evidence="1">
    <location>
        <begin position="27"/>
        <end position="196"/>
    </location>
</feature>
<dbReference type="Gene3D" id="2.40.128.110">
    <property type="entry name" value="Lipid/polyisoprenoid-binding, YceI-like"/>
    <property type="match status" value="1"/>
</dbReference>
<dbReference type="Pfam" id="PF04264">
    <property type="entry name" value="YceI"/>
    <property type="match status" value="1"/>
</dbReference>
<dbReference type="EMBL" id="VLJN01000067">
    <property type="protein sequence ID" value="TWG78701.1"/>
    <property type="molecule type" value="Genomic_DNA"/>
</dbReference>
<dbReference type="InterPro" id="IPR007372">
    <property type="entry name" value="Lipid/polyisoprenoid-bd_YceI"/>
</dbReference>
<feature type="signal peptide" evidence="1">
    <location>
        <begin position="1"/>
        <end position="26"/>
    </location>
</feature>
<comment type="caution">
    <text evidence="3">The sequence shown here is derived from an EMBL/GenBank/DDBJ whole genome shotgun (WGS) entry which is preliminary data.</text>
</comment>
<protein>
    <submittedName>
        <fullName evidence="3">Polyisoprenoid-binding protein YceI</fullName>
    </submittedName>
</protein>
<dbReference type="SUPFAM" id="SSF101874">
    <property type="entry name" value="YceI-like"/>
    <property type="match status" value="1"/>
</dbReference>
<organism evidence="3 4">
    <name type="scientific">Cupriavidus gilardii J11</name>
    <dbReference type="NCBI Taxonomy" id="936133"/>
    <lineage>
        <taxon>Bacteria</taxon>
        <taxon>Pseudomonadati</taxon>
        <taxon>Pseudomonadota</taxon>
        <taxon>Betaproteobacteria</taxon>
        <taxon>Burkholderiales</taxon>
        <taxon>Burkholderiaceae</taxon>
        <taxon>Cupriavidus</taxon>
    </lineage>
</organism>
<dbReference type="Proteomes" id="UP000318141">
    <property type="component" value="Unassembled WGS sequence"/>
</dbReference>
<proteinExistence type="predicted"/>
<sequence length="196" mass="21241">MKFRTLLAAVAAVCATAATGVASANAVTYNLDPSHTYPSFEADHLGGLSKWRGKFDKSSGVVTLDRAAKTGTLDIKIDTASIDFGHAKMNQHAKSPDMFDVEAYPEATYKGKFSKFNGDVPTEVDGVLTLRGVSKPVKLEIREFKCIQHPMLKREACGADAYATFNRADFGIDYGVKMGFKPEVKLAIQVEGVRAD</sequence>
<feature type="domain" description="Lipid/polyisoprenoid-binding YceI-like" evidence="2">
    <location>
        <begin position="28"/>
        <end position="193"/>
    </location>
</feature>
<dbReference type="SMART" id="SM00867">
    <property type="entry name" value="YceI"/>
    <property type="match status" value="1"/>
</dbReference>
<dbReference type="InterPro" id="IPR036761">
    <property type="entry name" value="TTHA0802/YceI-like_sf"/>
</dbReference>
<name>A0A562B0G3_9BURK</name>
<gene>
    <name evidence="3" type="ORF">L602_000900000050</name>
</gene>
<evidence type="ECO:0000256" key="1">
    <source>
        <dbReference type="SAM" id="SignalP"/>
    </source>
</evidence>
<evidence type="ECO:0000313" key="3">
    <source>
        <dbReference type="EMBL" id="TWG78701.1"/>
    </source>
</evidence>
<keyword evidence="4" id="KW-1185">Reference proteome</keyword>
<dbReference type="PANTHER" id="PTHR34406:SF2">
    <property type="entry name" value="PERIPLASMIC PROTEIN"/>
    <property type="match status" value="1"/>
</dbReference>
<accession>A0A562B0G3</accession>
<evidence type="ECO:0000259" key="2">
    <source>
        <dbReference type="SMART" id="SM00867"/>
    </source>
</evidence>
<keyword evidence="1" id="KW-0732">Signal</keyword>